<name>A0A0X8FAQ3_9LACT</name>
<feature type="region of interest" description="Disordered" evidence="1">
    <location>
        <begin position="28"/>
        <end position="108"/>
    </location>
</feature>
<evidence type="ECO:0000256" key="1">
    <source>
        <dbReference type="SAM" id="MobiDB-lite"/>
    </source>
</evidence>
<dbReference type="OrthoDB" id="2136621at2"/>
<feature type="chain" id="PRO_5038211197" description="Lipoprotein" evidence="2">
    <location>
        <begin position="28"/>
        <end position="229"/>
    </location>
</feature>
<dbReference type="RefSeq" id="WP_067973278.1">
    <property type="nucleotide sequence ID" value="NZ_CAJHKM010000005.1"/>
</dbReference>
<reference evidence="5" key="2">
    <citation type="submission" date="2016-01" db="EMBL/GenBank/DDBJ databases">
        <title>Six Aerococcus type strain genome sequencing and assembly using PacBio and Illumina Hiseq.</title>
        <authorList>
            <person name="Carkaci D."/>
            <person name="Dargis R."/>
            <person name="Nielsen X.C."/>
            <person name="Skovgaard O."/>
            <person name="Fuursted K."/>
            <person name="Christensen J.J."/>
        </authorList>
    </citation>
    <scope>NUCLEOTIDE SEQUENCE [LARGE SCALE GENOMIC DNA]</scope>
    <source>
        <strain evidence="5">CCUG43001</strain>
    </source>
</reference>
<dbReference type="KEGG" id="asan:AWM72_03585"/>
<dbReference type="EMBL" id="CP014160">
    <property type="protein sequence ID" value="AMB93901.1"/>
    <property type="molecule type" value="Genomic_DNA"/>
</dbReference>
<proteinExistence type="predicted"/>
<dbReference type="EMBL" id="PKGY01000004">
    <property type="protein sequence ID" value="PKZ21148.1"/>
    <property type="molecule type" value="Genomic_DNA"/>
</dbReference>
<evidence type="ECO:0000313" key="3">
    <source>
        <dbReference type="EMBL" id="AMB93901.1"/>
    </source>
</evidence>
<keyword evidence="2" id="KW-0732">Signal</keyword>
<accession>A0A0X8FAQ3</accession>
<keyword evidence="5" id="KW-1185">Reference proteome</keyword>
<gene>
    <name evidence="3" type="ORF">AWM72_03585</name>
    <name evidence="4" type="ORF">CYJ28_08145</name>
</gene>
<feature type="compositionally biased region" description="Polar residues" evidence="1">
    <location>
        <begin position="28"/>
        <end position="41"/>
    </location>
</feature>
<feature type="compositionally biased region" description="Low complexity" evidence="1">
    <location>
        <begin position="78"/>
        <end position="87"/>
    </location>
</feature>
<evidence type="ECO:0000313" key="5">
    <source>
        <dbReference type="Proteomes" id="UP000069912"/>
    </source>
</evidence>
<evidence type="ECO:0008006" key="7">
    <source>
        <dbReference type="Google" id="ProtNLM"/>
    </source>
</evidence>
<evidence type="ECO:0000313" key="4">
    <source>
        <dbReference type="EMBL" id="PKZ21148.1"/>
    </source>
</evidence>
<dbReference type="PROSITE" id="PS51257">
    <property type="entry name" value="PROKAR_LIPOPROTEIN"/>
    <property type="match status" value="1"/>
</dbReference>
<dbReference type="AlphaFoldDB" id="A0A0X8FAQ3"/>
<dbReference type="GeneID" id="92903152"/>
<dbReference type="Proteomes" id="UP000069912">
    <property type="component" value="Chromosome"/>
</dbReference>
<sequence length="229" mass="24079">MKMTKFASKLLLASSVFLLAACSQDSAQNNEAGSVSQANTTSQAGEAAADSQADAAKSQDGKDDASSASSKDAEEGSSDQSSQASDQESADGEDVTVQGSAQGDDYPYGVSAENVGAISFVIPHTVANAPQNINLDNNEGYVNIPGQGNFAMQIKQVPTKTIQVFSAQLPGQIRDIKVNTVVEVDNDQADFPKEWYLYYNEQGGISLAAPNFAGNTTADQANTMQEYLN</sequence>
<reference evidence="3 5" key="1">
    <citation type="journal article" date="2016" name="Genome Announc.">
        <title>Complete Genome Sequences of Aerococcus christensenii CCUG 28831T, Aerococcus sanguinicola CCUG 43001T, Aerococcus urinae CCUG 36881T, Aerococcus urinaeequi CCUG 28094T, Aerococcus urinaehominis CCUG 42038 BT, and Aerococcus viridans CCUG 4311T.</title>
        <authorList>
            <person name="Carkaci D."/>
            <person name="Dargis R."/>
            <person name="Nielsen X.C."/>
            <person name="Skovgaard O."/>
            <person name="Fuursted K."/>
            <person name="Christensen J.J."/>
        </authorList>
    </citation>
    <scope>NUCLEOTIDE SEQUENCE [LARGE SCALE GENOMIC DNA]</scope>
    <source>
        <strain evidence="3 5">CCUG43001</strain>
    </source>
</reference>
<protein>
    <recommendedName>
        <fullName evidence="7">Lipoprotein</fullName>
    </recommendedName>
</protein>
<evidence type="ECO:0000256" key="2">
    <source>
        <dbReference type="SAM" id="SignalP"/>
    </source>
</evidence>
<reference evidence="4 6" key="3">
    <citation type="submission" date="2017-12" db="EMBL/GenBank/DDBJ databases">
        <title>Phylogenetic diversity of female urinary microbiome.</title>
        <authorList>
            <person name="Thomas-White K."/>
            <person name="Wolfe A.J."/>
        </authorList>
    </citation>
    <scope>NUCLEOTIDE SEQUENCE [LARGE SCALE GENOMIC DNA]</scope>
    <source>
        <strain evidence="4 6">UMB0139</strain>
    </source>
</reference>
<evidence type="ECO:0000313" key="6">
    <source>
        <dbReference type="Proteomes" id="UP000234239"/>
    </source>
</evidence>
<feature type="compositionally biased region" description="Low complexity" evidence="1">
    <location>
        <begin position="42"/>
        <end position="56"/>
    </location>
</feature>
<dbReference type="Proteomes" id="UP000234239">
    <property type="component" value="Unassembled WGS sequence"/>
</dbReference>
<feature type="signal peptide" evidence="2">
    <location>
        <begin position="1"/>
        <end position="27"/>
    </location>
</feature>
<organism evidence="3 5">
    <name type="scientific">Aerococcus sanguinicola</name>
    <dbReference type="NCBI Taxonomy" id="119206"/>
    <lineage>
        <taxon>Bacteria</taxon>
        <taxon>Bacillati</taxon>
        <taxon>Bacillota</taxon>
        <taxon>Bacilli</taxon>
        <taxon>Lactobacillales</taxon>
        <taxon>Aerococcaceae</taxon>
        <taxon>Aerococcus</taxon>
    </lineage>
</organism>